<evidence type="ECO:0000256" key="1">
    <source>
        <dbReference type="SAM" id="MobiDB-lite"/>
    </source>
</evidence>
<feature type="compositionally biased region" description="Low complexity" evidence="1">
    <location>
        <begin position="365"/>
        <end position="391"/>
    </location>
</feature>
<feature type="region of interest" description="Disordered" evidence="1">
    <location>
        <begin position="766"/>
        <end position="789"/>
    </location>
</feature>
<feature type="region of interest" description="Disordered" evidence="1">
    <location>
        <begin position="347"/>
        <end position="445"/>
    </location>
</feature>
<accession>A0A9P5VG48</accession>
<feature type="compositionally biased region" description="Basic and acidic residues" evidence="1">
    <location>
        <begin position="564"/>
        <end position="573"/>
    </location>
</feature>
<feature type="compositionally biased region" description="Low complexity" evidence="1">
    <location>
        <begin position="408"/>
        <end position="423"/>
    </location>
</feature>
<protein>
    <submittedName>
        <fullName evidence="2">Uncharacterized protein</fullName>
    </submittedName>
</protein>
<feature type="compositionally biased region" description="Basic residues" evidence="1">
    <location>
        <begin position="553"/>
        <end position="563"/>
    </location>
</feature>
<feature type="compositionally biased region" description="Polar residues" evidence="1">
    <location>
        <begin position="491"/>
        <end position="500"/>
    </location>
</feature>
<feature type="compositionally biased region" description="Polar residues" evidence="1">
    <location>
        <begin position="508"/>
        <end position="517"/>
    </location>
</feature>
<sequence>MPPKPTLPTFVPPVVTTIPTRISTISTTTTVPPGRVITFTSNTPVSRPPKTTTTSPVVTGDSGGIGSLVGAFLLLKQRNKRMLFKGSSRKYKGYPEPDLSRLPVQRYKPDDNEATAPGQSDDSALYRNSTLGSNGKRRIDVTSSYYDDEFNKANQPGYSESWTGFVANGRRQGSESGQQTPNSTGPFVTSASSLPLGSISSHEELHGKDNYELGYTSDDHLEPQNLAHVMYMNPMPRAPSMRSSGYGYDYVPPMGPMSNFQHRSSGYYPSPQLRPHPGGPHPGPHPHDFQGFQRPVSAFLPGPGSAPGPYMRPSPPFGHPYHPRQPYGCAPPGGGPRPYSAFSTSGNFQMLPVPHPQSSASDLNTPSSPISPVSPTSTLVSPVSPTSTLLSHPQLYTSDDLSKVSEVTGGDFSSTSGSNSTASDPQTCVASPVFLPGDSSRPLVVPDVDDKAEARKSVEEAVLVSFSETEEYYDDGKEEVLLEPADDVDNETSVVFASSPTAPPPPVNSTKPTSINEGSGPEDENMEEVVPKDEGSSQGLSSVAPTPEPKLAKTPKKKMSKKKVTADVDDVKPQPKKRGRKPKAISDEAPLSKPTKAKSTKKASKPVSAVSTSAISSIHSPFGLPNTQIDMDHPLETFKWPYSPFTSEFKEQHRARGKLAQDLRLAVQEIKGTNTHANQHLQDLDNRLQLSRQDLSTCLDEIQFRKSQLRDMSLMAVDIVKKLSRQPAPFMSRPSVQDGAESDVNGSVIPNTTGMSYVDHQMMDVDQESSGDDLSGSSHSPSLKGLNEGNVRSFLEKIREL</sequence>
<evidence type="ECO:0000313" key="2">
    <source>
        <dbReference type="EMBL" id="KAF9320397.1"/>
    </source>
</evidence>
<feature type="region of interest" description="Disordered" evidence="1">
    <location>
        <begin position="35"/>
        <end position="59"/>
    </location>
</feature>
<feature type="compositionally biased region" description="Polar residues" evidence="1">
    <location>
        <begin position="117"/>
        <end position="133"/>
    </location>
</feature>
<reference evidence="2" key="1">
    <citation type="journal article" date="2020" name="Fungal Divers.">
        <title>Resolving the Mortierellaceae phylogeny through synthesis of multi-gene phylogenetics and phylogenomics.</title>
        <authorList>
            <person name="Vandepol N."/>
            <person name="Liber J."/>
            <person name="Desiro A."/>
            <person name="Na H."/>
            <person name="Kennedy M."/>
            <person name="Barry K."/>
            <person name="Grigoriev I.V."/>
            <person name="Miller A.N."/>
            <person name="O'Donnell K."/>
            <person name="Stajich J.E."/>
            <person name="Bonito G."/>
        </authorList>
    </citation>
    <scope>NUCLEOTIDE SEQUENCE</scope>
    <source>
        <strain evidence="2">NVP1</strain>
    </source>
</reference>
<feature type="compositionally biased region" description="Basic residues" evidence="1">
    <location>
        <begin position="574"/>
        <end position="583"/>
    </location>
</feature>
<gene>
    <name evidence="2" type="ORF">BG006_002786</name>
</gene>
<proteinExistence type="predicted"/>
<dbReference type="EMBL" id="JAAAUY010001697">
    <property type="protein sequence ID" value="KAF9320397.1"/>
    <property type="molecule type" value="Genomic_DNA"/>
</dbReference>
<feature type="compositionally biased region" description="Polar residues" evidence="1">
    <location>
        <begin position="174"/>
        <end position="189"/>
    </location>
</feature>
<dbReference type="AlphaFoldDB" id="A0A9P5VG48"/>
<evidence type="ECO:0000313" key="3">
    <source>
        <dbReference type="Proteomes" id="UP000696485"/>
    </source>
</evidence>
<feature type="region of interest" description="Disordered" evidence="1">
    <location>
        <begin position="481"/>
        <end position="609"/>
    </location>
</feature>
<feature type="non-terminal residue" evidence="2">
    <location>
        <position position="1"/>
    </location>
</feature>
<keyword evidence="3" id="KW-1185">Reference proteome</keyword>
<feature type="region of interest" description="Disordered" evidence="1">
    <location>
        <begin position="161"/>
        <end position="202"/>
    </location>
</feature>
<name>A0A9P5VG48_9FUNG</name>
<feature type="compositionally biased region" description="Basic residues" evidence="1">
    <location>
        <begin position="595"/>
        <end position="604"/>
    </location>
</feature>
<comment type="caution">
    <text evidence="2">The sequence shown here is derived from an EMBL/GenBank/DDBJ whole genome shotgun (WGS) entry which is preliminary data.</text>
</comment>
<dbReference type="Proteomes" id="UP000696485">
    <property type="component" value="Unassembled WGS sequence"/>
</dbReference>
<feature type="compositionally biased region" description="Low complexity" evidence="1">
    <location>
        <begin position="772"/>
        <end position="786"/>
    </location>
</feature>
<feature type="compositionally biased region" description="Low complexity" evidence="1">
    <location>
        <begin position="190"/>
        <end position="200"/>
    </location>
</feature>
<feature type="region of interest" description="Disordered" evidence="1">
    <location>
        <begin position="88"/>
        <end position="137"/>
    </location>
</feature>
<organism evidence="2 3">
    <name type="scientific">Podila minutissima</name>
    <dbReference type="NCBI Taxonomy" id="64525"/>
    <lineage>
        <taxon>Eukaryota</taxon>
        <taxon>Fungi</taxon>
        <taxon>Fungi incertae sedis</taxon>
        <taxon>Mucoromycota</taxon>
        <taxon>Mortierellomycotina</taxon>
        <taxon>Mortierellomycetes</taxon>
        <taxon>Mortierellales</taxon>
        <taxon>Mortierellaceae</taxon>
        <taxon>Podila</taxon>
    </lineage>
</organism>
<feature type="compositionally biased region" description="Low complexity" evidence="1">
    <location>
        <begin position="43"/>
        <end position="59"/>
    </location>
</feature>